<organism evidence="4 5">
    <name type="scientific">Thermotoga petrophila</name>
    <dbReference type="NCBI Taxonomy" id="93929"/>
    <lineage>
        <taxon>Bacteria</taxon>
        <taxon>Thermotogati</taxon>
        <taxon>Thermotogota</taxon>
        <taxon>Thermotogae</taxon>
        <taxon>Thermotogales</taxon>
        <taxon>Thermotogaceae</taxon>
        <taxon>Thermotoga</taxon>
    </lineage>
</organism>
<dbReference type="Pfam" id="PF13439">
    <property type="entry name" value="Glyco_transf_4"/>
    <property type="match status" value="1"/>
</dbReference>
<reference evidence="4 5" key="1">
    <citation type="journal article" date="2015" name="MBio">
        <title>Genome-Resolved Metagenomic Analysis Reveals Roles for Candidate Phyla and Other Microbial Community Members in Biogeochemical Transformations in Oil Reservoirs.</title>
        <authorList>
            <person name="Hu P."/>
            <person name="Tom L."/>
            <person name="Singh A."/>
            <person name="Thomas B.C."/>
            <person name="Baker B.J."/>
            <person name="Piceno Y.M."/>
            <person name="Andersen G.L."/>
            <person name="Banfield J.F."/>
        </authorList>
    </citation>
    <scope>NUCLEOTIDE SEQUENCE [LARGE SCALE GENOMIC DNA]</scope>
    <source>
        <strain evidence="4">46_26</strain>
    </source>
</reference>
<keyword evidence="1 4" id="KW-0808">Transferase</keyword>
<dbReference type="Gene3D" id="3.40.50.2000">
    <property type="entry name" value="Glycogen Phosphorylase B"/>
    <property type="match status" value="2"/>
</dbReference>
<dbReference type="SUPFAM" id="SSF53756">
    <property type="entry name" value="UDP-Glycosyltransferase/glycogen phosphorylase"/>
    <property type="match status" value="1"/>
</dbReference>
<dbReference type="CDD" id="cd03809">
    <property type="entry name" value="GT4_MtfB-like"/>
    <property type="match status" value="1"/>
</dbReference>
<proteinExistence type="predicted"/>
<feature type="domain" description="Glycosyltransferase subfamily 4-like N-terminal" evidence="3">
    <location>
        <begin position="53"/>
        <end position="174"/>
    </location>
</feature>
<dbReference type="RefSeq" id="WP_334100510.1">
    <property type="nucleotide sequence ID" value="NZ_DAITJQ010000003.1"/>
</dbReference>
<evidence type="ECO:0000313" key="4">
    <source>
        <dbReference type="EMBL" id="KUK23038.1"/>
    </source>
</evidence>
<sequence length="359" mass="41644">MKIFIDGSFYKGTGIGRYYSNLLKLIADETDWEIYTTVPILFKEDWLSEFGKYSNVRPVFIKQGRFNLRDLYYTSKVVKELEKNGCKVFWFPHVNLPFYVPKNTIVTVHDLRPLTAWWDRNILKKYLFLLFLKKAVEKSRFIVVPSKATRDELLKKFPQVKEKVKVIYNFLSPEFVHKCSQKTEPIIKEDYILFVGNRKRHKNLRNLILAYSLIKDEINCKLVIAGSKDKGKKVDEIDKLIEEKGLSDYVIQIISPSDEVIISLYQHAKLFVFPSFYEGFGYPPLEALACGCPVITSNIPVLREILGDEIAVFDPRSVDEISSSIREALSKQNVSTRFESLLYDKLAMLYLNVIQCSGE</sequence>
<evidence type="ECO:0000313" key="5">
    <source>
        <dbReference type="Proteomes" id="UP000058636"/>
    </source>
</evidence>
<evidence type="ECO:0000259" key="3">
    <source>
        <dbReference type="Pfam" id="PF13439"/>
    </source>
</evidence>
<dbReference type="Proteomes" id="UP000058636">
    <property type="component" value="Unassembled WGS sequence"/>
</dbReference>
<dbReference type="PANTHER" id="PTHR46401:SF2">
    <property type="entry name" value="GLYCOSYLTRANSFERASE WBBK-RELATED"/>
    <property type="match status" value="1"/>
</dbReference>
<dbReference type="InterPro" id="IPR028098">
    <property type="entry name" value="Glyco_trans_4-like_N"/>
</dbReference>
<dbReference type="InterPro" id="IPR001296">
    <property type="entry name" value="Glyco_trans_1"/>
</dbReference>
<name>A0A101EQI8_9THEM</name>
<evidence type="ECO:0000256" key="1">
    <source>
        <dbReference type="ARBA" id="ARBA00022679"/>
    </source>
</evidence>
<dbReference type="AlphaFoldDB" id="A0A101EQI8"/>
<protein>
    <submittedName>
        <fullName evidence="4">Glycosyl transferase group 1</fullName>
    </submittedName>
</protein>
<evidence type="ECO:0000259" key="2">
    <source>
        <dbReference type="Pfam" id="PF00534"/>
    </source>
</evidence>
<accession>A0A101EQI8</accession>
<feature type="domain" description="Glycosyl transferase family 1" evidence="2">
    <location>
        <begin position="187"/>
        <end position="338"/>
    </location>
</feature>
<comment type="caution">
    <text evidence="4">The sequence shown here is derived from an EMBL/GenBank/DDBJ whole genome shotgun (WGS) entry which is preliminary data.</text>
</comment>
<dbReference type="Pfam" id="PF00534">
    <property type="entry name" value="Glycos_transf_1"/>
    <property type="match status" value="1"/>
</dbReference>
<gene>
    <name evidence="4" type="ORF">XD57_0865</name>
</gene>
<dbReference type="GO" id="GO:0016757">
    <property type="term" value="F:glycosyltransferase activity"/>
    <property type="evidence" value="ECO:0007669"/>
    <property type="project" value="InterPro"/>
</dbReference>
<dbReference type="PANTHER" id="PTHR46401">
    <property type="entry name" value="GLYCOSYLTRANSFERASE WBBK-RELATED"/>
    <property type="match status" value="1"/>
</dbReference>
<dbReference type="PATRIC" id="fig|93930.3.peg.1718"/>
<dbReference type="EMBL" id="LGFG01000060">
    <property type="protein sequence ID" value="KUK23038.1"/>
    <property type="molecule type" value="Genomic_DNA"/>
</dbReference>
<dbReference type="GO" id="GO:0009103">
    <property type="term" value="P:lipopolysaccharide biosynthetic process"/>
    <property type="evidence" value="ECO:0007669"/>
    <property type="project" value="TreeGrafter"/>
</dbReference>